<dbReference type="PANTHER" id="PTHR21496">
    <property type="entry name" value="FERREDOXIN-RELATED"/>
    <property type="match status" value="1"/>
</dbReference>
<evidence type="ECO:0000256" key="3">
    <source>
        <dbReference type="ARBA" id="ARBA00023004"/>
    </source>
</evidence>
<evidence type="ECO:0000256" key="5">
    <source>
        <dbReference type="ARBA" id="ARBA00034078"/>
    </source>
</evidence>
<gene>
    <name evidence="8" type="ORF">A2907_01590</name>
</gene>
<dbReference type="AlphaFoldDB" id="A0A1F5C7C5"/>
<dbReference type="Pfam" id="PF00355">
    <property type="entry name" value="Rieske"/>
    <property type="match status" value="1"/>
</dbReference>
<dbReference type="PROSITE" id="PS51296">
    <property type="entry name" value="RIESKE"/>
    <property type="match status" value="1"/>
</dbReference>
<dbReference type="GO" id="GO:0051537">
    <property type="term" value="F:2 iron, 2 sulfur cluster binding"/>
    <property type="evidence" value="ECO:0007669"/>
    <property type="project" value="UniProtKB-KW"/>
</dbReference>
<evidence type="ECO:0000313" key="9">
    <source>
        <dbReference type="Proteomes" id="UP000177947"/>
    </source>
</evidence>
<comment type="similarity">
    <text evidence="6">Belongs to the bacterial ring-hydroxylating dioxygenase ferredoxin component family.</text>
</comment>
<evidence type="ECO:0000259" key="7">
    <source>
        <dbReference type="PROSITE" id="PS51296"/>
    </source>
</evidence>
<keyword evidence="2" id="KW-0479">Metal-binding</keyword>
<evidence type="ECO:0000256" key="1">
    <source>
        <dbReference type="ARBA" id="ARBA00022714"/>
    </source>
</evidence>
<evidence type="ECO:0000313" key="8">
    <source>
        <dbReference type="EMBL" id="OGD38744.1"/>
    </source>
</evidence>
<dbReference type="SUPFAM" id="SSF50022">
    <property type="entry name" value="ISP domain"/>
    <property type="match status" value="1"/>
</dbReference>
<dbReference type="Proteomes" id="UP000177947">
    <property type="component" value="Unassembled WGS sequence"/>
</dbReference>
<dbReference type="EMBL" id="MEYQ01000033">
    <property type="protein sequence ID" value="OGD38744.1"/>
    <property type="molecule type" value="Genomic_DNA"/>
</dbReference>
<evidence type="ECO:0000256" key="2">
    <source>
        <dbReference type="ARBA" id="ARBA00022723"/>
    </source>
</evidence>
<keyword evidence="4" id="KW-0411">Iron-sulfur</keyword>
<accession>A0A1F5C7C5</accession>
<dbReference type="InterPro" id="IPR017941">
    <property type="entry name" value="Rieske_2Fe-2S"/>
</dbReference>
<reference evidence="8 9" key="1">
    <citation type="journal article" date="2016" name="Nat. Commun.">
        <title>Thousands of microbial genomes shed light on interconnected biogeochemical processes in an aquifer system.</title>
        <authorList>
            <person name="Anantharaman K."/>
            <person name="Brown C.T."/>
            <person name="Hug L.A."/>
            <person name="Sharon I."/>
            <person name="Castelle C.J."/>
            <person name="Probst A.J."/>
            <person name="Thomas B.C."/>
            <person name="Singh A."/>
            <person name="Wilkins M.J."/>
            <person name="Karaoz U."/>
            <person name="Brodie E.L."/>
            <person name="Williams K.H."/>
            <person name="Hubbard S.S."/>
            <person name="Banfield J.F."/>
        </authorList>
    </citation>
    <scope>NUCLEOTIDE SEQUENCE [LARGE SCALE GENOMIC DNA]</scope>
</reference>
<name>A0A1F5C7C5_9BACT</name>
<evidence type="ECO:0000256" key="4">
    <source>
        <dbReference type="ARBA" id="ARBA00023014"/>
    </source>
</evidence>
<feature type="domain" description="Rieske" evidence="7">
    <location>
        <begin position="10"/>
        <end position="129"/>
    </location>
</feature>
<dbReference type="GO" id="GO:0046872">
    <property type="term" value="F:metal ion binding"/>
    <property type="evidence" value="ECO:0007669"/>
    <property type="project" value="UniProtKB-KW"/>
</dbReference>
<evidence type="ECO:0000256" key="6">
    <source>
        <dbReference type="ARBA" id="ARBA00038001"/>
    </source>
</evidence>
<comment type="caution">
    <text evidence="8">The sequence shown here is derived from an EMBL/GenBank/DDBJ whole genome shotgun (WGS) entry which is preliminary data.</text>
</comment>
<dbReference type="Gene3D" id="2.102.10.10">
    <property type="entry name" value="Rieske [2Fe-2S] iron-sulphur domain"/>
    <property type="match status" value="1"/>
</dbReference>
<sequence>MAENIEENEYIPVASLEDFTGKIKVEVQNEELLIINVRGEIYAISDRCGHMGVSLFYGELDGYNIECPLHGTQFNVQTGEVANLESRKPKLKFLKDDLDALLKGLGLPLVKIKPLKIYKVKVENGVIKVKMPKV</sequence>
<organism evidence="8 9">
    <name type="scientific">Candidatus Azambacteria bacterium RIFCSPLOWO2_01_FULL_37_9</name>
    <dbReference type="NCBI Taxonomy" id="1797297"/>
    <lineage>
        <taxon>Bacteria</taxon>
        <taxon>Candidatus Azamiibacteriota</taxon>
    </lineage>
</organism>
<protein>
    <recommendedName>
        <fullName evidence="7">Rieske domain-containing protein</fullName>
    </recommendedName>
</protein>
<keyword evidence="3" id="KW-0408">Iron</keyword>
<keyword evidence="1" id="KW-0001">2Fe-2S</keyword>
<dbReference type="PANTHER" id="PTHR21496:SF0">
    <property type="entry name" value="RIESKE DOMAIN-CONTAINING PROTEIN"/>
    <property type="match status" value="1"/>
</dbReference>
<proteinExistence type="inferred from homology"/>
<comment type="cofactor">
    <cofactor evidence="5">
        <name>[2Fe-2S] cluster</name>
        <dbReference type="ChEBI" id="CHEBI:190135"/>
    </cofactor>
</comment>
<dbReference type="InterPro" id="IPR036922">
    <property type="entry name" value="Rieske_2Fe-2S_sf"/>
</dbReference>